<organism evidence="2 3">
    <name type="scientific">Striga asiatica</name>
    <name type="common">Asiatic witchweed</name>
    <name type="synonym">Buchnera asiatica</name>
    <dbReference type="NCBI Taxonomy" id="4170"/>
    <lineage>
        <taxon>Eukaryota</taxon>
        <taxon>Viridiplantae</taxon>
        <taxon>Streptophyta</taxon>
        <taxon>Embryophyta</taxon>
        <taxon>Tracheophyta</taxon>
        <taxon>Spermatophyta</taxon>
        <taxon>Magnoliopsida</taxon>
        <taxon>eudicotyledons</taxon>
        <taxon>Gunneridae</taxon>
        <taxon>Pentapetalae</taxon>
        <taxon>asterids</taxon>
        <taxon>lamiids</taxon>
        <taxon>Lamiales</taxon>
        <taxon>Orobanchaceae</taxon>
        <taxon>Buchnereae</taxon>
        <taxon>Striga</taxon>
    </lineage>
</organism>
<dbReference type="AlphaFoldDB" id="A0A5A7Q1M2"/>
<keyword evidence="3" id="KW-1185">Reference proteome</keyword>
<name>A0A5A7Q1M2_STRAF</name>
<dbReference type="Proteomes" id="UP000325081">
    <property type="component" value="Unassembled WGS sequence"/>
</dbReference>
<feature type="domain" description="Reverse transcriptase zinc-binding" evidence="1">
    <location>
        <begin position="148"/>
        <end position="206"/>
    </location>
</feature>
<dbReference type="OrthoDB" id="1752219at2759"/>
<sequence>MYPEKPACPKAKRTNEGEPSFRTTFIFLFALLLRPLVATLRIARVCVPPSVLKDPNSGKVSVPPPPDVMVVPKPFLNVTHSSDPPDSNTKMDTDEDVSEVLENGTWDAGQILTMLPLDWALKVIGYPLPRICYLSDKLMWKYTPSGRFSTRSAYNAMLNNLIGETPGSYNWLWKLKVPARWIYFIWLARRGRLLTNEMRAKWHNEANGTAPKLLIFGEQWVPFDLWHEFFSADLQAWIDDNIVLKSMPRVLDSDWRFIFATCLWRIWKRRCEVVFNSSCV</sequence>
<feature type="non-terminal residue" evidence="2">
    <location>
        <position position="280"/>
    </location>
</feature>
<dbReference type="Pfam" id="PF13966">
    <property type="entry name" value="zf-RVT"/>
    <property type="match status" value="1"/>
</dbReference>
<proteinExistence type="predicted"/>
<accession>A0A5A7Q1M2</accession>
<dbReference type="InterPro" id="IPR026960">
    <property type="entry name" value="RVT-Znf"/>
</dbReference>
<evidence type="ECO:0000259" key="1">
    <source>
        <dbReference type="Pfam" id="PF13966"/>
    </source>
</evidence>
<reference evidence="3" key="1">
    <citation type="journal article" date="2019" name="Curr. Biol.">
        <title>Genome Sequence of Striga asiatica Provides Insight into the Evolution of Plant Parasitism.</title>
        <authorList>
            <person name="Yoshida S."/>
            <person name="Kim S."/>
            <person name="Wafula E.K."/>
            <person name="Tanskanen J."/>
            <person name="Kim Y.M."/>
            <person name="Honaas L."/>
            <person name="Yang Z."/>
            <person name="Spallek T."/>
            <person name="Conn C.E."/>
            <person name="Ichihashi Y."/>
            <person name="Cheong K."/>
            <person name="Cui S."/>
            <person name="Der J.P."/>
            <person name="Gundlach H."/>
            <person name="Jiao Y."/>
            <person name="Hori C."/>
            <person name="Ishida J.K."/>
            <person name="Kasahara H."/>
            <person name="Kiba T."/>
            <person name="Kim M.S."/>
            <person name="Koo N."/>
            <person name="Laohavisit A."/>
            <person name="Lee Y.H."/>
            <person name="Lumba S."/>
            <person name="McCourt P."/>
            <person name="Mortimer J.C."/>
            <person name="Mutuku J.M."/>
            <person name="Nomura T."/>
            <person name="Sasaki-Sekimoto Y."/>
            <person name="Seto Y."/>
            <person name="Wang Y."/>
            <person name="Wakatake T."/>
            <person name="Sakakibara H."/>
            <person name="Demura T."/>
            <person name="Yamaguchi S."/>
            <person name="Yoneyama K."/>
            <person name="Manabe R.I."/>
            <person name="Nelson D.C."/>
            <person name="Schulman A.H."/>
            <person name="Timko M.P."/>
            <person name="dePamphilis C.W."/>
            <person name="Choi D."/>
            <person name="Shirasu K."/>
        </authorList>
    </citation>
    <scope>NUCLEOTIDE SEQUENCE [LARGE SCALE GENOMIC DNA]</scope>
    <source>
        <strain evidence="3">cv. UVA1</strain>
    </source>
</reference>
<evidence type="ECO:0000313" key="3">
    <source>
        <dbReference type="Proteomes" id="UP000325081"/>
    </source>
</evidence>
<dbReference type="EMBL" id="BKCP01005572">
    <property type="protein sequence ID" value="GER39043.1"/>
    <property type="molecule type" value="Genomic_DNA"/>
</dbReference>
<gene>
    <name evidence="2" type="ORF">STAS_15579</name>
</gene>
<comment type="caution">
    <text evidence="2">The sequence shown here is derived from an EMBL/GenBank/DDBJ whole genome shotgun (WGS) entry which is preliminary data.</text>
</comment>
<protein>
    <submittedName>
        <fullName evidence="2">Ribonuclease H-like superfamily protein</fullName>
    </submittedName>
</protein>
<evidence type="ECO:0000313" key="2">
    <source>
        <dbReference type="EMBL" id="GER39043.1"/>
    </source>
</evidence>